<dbReference type="PROSITE" id="PS51257">
    <property type="entry name" value="PROKAR_LIPOPROTEIN"/>
    <property type="match status" value="1"/>
</dbReference>
<dbReference type="Gene3D" id="1.10.357.40">
    <property type="entry name" value="YbiA-like"/>
    <property type="match status" value="1"/>
</dbReference>
<evidence type="ECO:0000313" key="4">
    <source>
        <dbReference type="EMBL" id="KYG63907.1"/>
    </source>
</evidence>
<sequence length="266" mass="30457">MKHLISTVLSLVIFTSLIACESSKHSNPQAPAAVTPEAGPSVEVQNKDDSWQKEFPGHWWKPVPKEDAKSWEVLPQEAGYKEVVLSKRNELGLLSNFADTPFVYRGVCYSTIEGYWQMMKYPENPEDARWAWTPKWKYTRAQVSKMDGYKAKSAGNYANGLMDENDANWVTFEGKVLVFAEKNPGEHYRLIWEAEIEKIRQNPEALKVLLATKDLKLIADHHNSEKAPKEWHYNVLWMEIRSLIQSGQLSLQTTEDLSLRTCGAKK</sequence>
<dbReference type="CDD" id="cd15457">
    <property type="entry name" value="NADAR"/>
    <property type="match status" value="1"/>
</dbReference>
<proteinExistence type="predicted"/>
<feature type="chain" id="PRO_5007572684" evidence="3">
    <location>
        <begin position="20"/>
        <end position="266"/>
    </location>
</feature>
<evidence type="ECO:0000256" key="2">
    <source>
        <dbReference type="ARBA" id="ARBA00000751"/>
    </source>
</evidence>
<evidence type="ECO:0000256" key="1">
    <source>
        <dbReference type="ARBA" id="ARBA00000022"/>
    </source>
</evidence>
<protein>
    <submittedName>
        <fullName evidence="4">Uncharacterized protein</fullName>
    </submittedName>
</protein>
<dbReference type="SUPFAM" id="SSF143990">
    <property type="entry name" value="YbiA-like"/>
    <property type="match status" value="1"/>
</dbReference>
<gene>
    <name evidence="4" type="ORF">AZI86_13905</name>
</gene>
<dbReference type="AlphaFoldDB" id="A0A150WJE1"/>
<dbReference type="EMBL" id="LUKE01000003">
    <property type="protein sequence ID" value="KYG63907.1"/>
    <property type="molecule type" value="Genomic_DNA"/>
</dbReference>
<accession>A0A150WJE1</accession>
<evidence type="ECO:0000256" key="3">
    <source>
        <dbReference type="SAM" id="SignalP"/>
    </source>
</evidence>
<comment type="catalytic activity">
    <reaction evidence="1">
        <text>5-amino-6-(5-phospho-D-ribosylamino)uracil + H2O = 5,6-diaminouracil + D-ribose 5-phosphate</text>
        <dbReference type="Rhea" id="RHEA:55020"/>
        <dbReference type="ChEBI" id="CHEBI:15377"/>
        <dbReference type="ChEBI" id="CHEBI:46252"/>
        <dbReference type="ChEBI" id="CHEBI:58453"/>
        <dbReference type="ChEBI" id="CHEBI:78346"/>
    </reaction>
</comment>
<name>A0A150WJE1_BDEBC</name>
<keyword evidence="3" id="KW-0732">Signal</keyword>
<evidence type="ECO:0000313" key="5">
    <source>
        <dbReference type="Proteomes" id="UP000075320"/>
    </source>
</evidence>
<dbReference type="RefSeq" id="WP_061835801.1">
    <property type="nucleotide sequence ID" value="NZ_LUKE01000003.1"/>
</dbReference>
<keyword evidence="5" id="KW-1185">Reference proteome</keyword>
<organism evidence="4 5">
    <name type="scientific">Bdellovibrio bacteriovorus</name>
    <dbReference type="NCBI Taxonomy" id="959"/>
    <lineage>
        <taxon>Bacteria</taxon>
        <taxon>Pseudomonadati</taxon>
        <taxon>Bdellovibrionota</taxon>
        <taxon>Bdellovibrionia</taxon>
        <taxon>Bdellovibrionales</taxon>
        <taxon>Pseudobdellovibrionaceae</taxon>
        <taxon>Bdellovibrio</taxon>
    </lineage>
</organism>
<dbReference type="OrthoDB" id="9342730at2"/>
<dbReference type="InterPro" id="IPR012816">
    <property type="entry name" value="NADAR"/>
</dbReference>
<dbReference type="Proteomes" id="UP000075320">
    <property type="component" value="Unassembled WGS sequence"/>
</dbReference>
<comment type="catalytic activity">
    <reaction evidence="2">
        <text>2,5-diamino-6-hydroxy-4-(5-phosphoribosylamino)-pyrimidine + H2O = 2,5,6-triamino-4-hydroxypyrimidine + D-ribose 5-phosphate</text>
        <dbReference type="Rhea" id="RHEA:23436"/>
        <dbReference type="ChEBI" id="CHEBI:15377"/>
        <dbReference type="ChEBI" id="CHEBI:58614"/>
        <dbReference type="ChEBI" id="CHEBI:78346"/>
        <dbReference type="ChEBI" id="CHEBI:137796"/>
    </reaction>
</comment>
<feature type="signal peptide" evidence="3">
    <location>
        <begin position="1"/>
        <end position="19"/>
    </location>
</feature>
<comment type="caution">
    <text evidence="4">The sequence shown here is derived from an EMBL/GenBank/DDBJ whole genome shotgun (WGS) entry which is preliminary data.</text>
</comment>
<dbReference type="InterPro" id="IPR037238">
    <property type="entry name" value="YbiA-like_sf"/>
</dbReference>
<reference evidence="4 5" key="1">
    <citation type="submission" date="2016-03" db="EMBL/GenBank/DDBJ databases">
        <authorList>
            <person name="Ploux O."/>
        </authorList>
    </citation>
    <scope>NUCLEOTIDE SEQUENCE [LARGE SCALE GENOMIC DNA]</scope>
    <source>
        <strain evidence="4 5">R0</strain>
    </source>
</reference>